<evidence type="ECO:0000256" key="1">
    <source>
        <dbReference type="SAM" id="MobiDB-lite"/>
    </source>
</evidence>
<gene>
    <name evidence="3" type="ORF">M569_03040</name>
</gene>
<dbReference type="GO" id="GO:0007095">
    <property type="term" value="P:mitotic G2 DNA damage checkpoint signaling"/>
    <property type="evidence" value="ECO:0007669"/>
    <property type="project" value="TreeGrafter"/>
</dbReference>
<organism evidence="3 4">
    <name type="scientific">Genlisea aurea</name>
    <dbReference type="NCBI Taxonomy" id="192259"/>
    <lineage>
        <taxon>Eukaryota</taxon>
        <taxon>Viridiplantae</taxon>
        <taxon>Streptophyta</taxon>
        <taxon>Embryophyta</taxon>
        <taxon>Tracheophyta</taxon>
        <taxon>Spermatophyta</taxon>
        <taxon>Magnoliopsida</taxon>
        <taxon>eudicotyledons</taxon>
        <taxon>Gunneridae</taxon>
        <taxon>Pentapetalae</taxon>
        <taxon>asterids</taxon>
        <taxon>lamiids</taxon>
        <taxon>Lamiales</taxon>
        <taxon>Lentibulariaceae</taxon>
        <taxon>Genlisea</taxon>
    </lineage>
</organism>
<dbReference type="InterPro" id="IPR032739">
    <property type="entry name" value="MRNIP"/>
</dbReference>
<dbReference type="Pfam" id="PF15749">
    <property type="entry name" value="MRNIP"/>
    <property type="match status" value="1"/>
</dbReference>
<dbReference type="PANTHER" id="PTHR15863">
    <property type="entry name" value="MRN COMPLEX-INTERACTING PROTEIN"/>
    <property type="match status" value="1"/>
</dbReference>
<dbReference type="OrthoDB" id="5960226at2759"/>
<reference evidence="3 4" key="1">
    <citation type="journal article" date="2013" name="BMC Genomics">
        <title>The miniature genome of a carnivorous plant Genlisea aurea contains a low number of genes and short non-coding sequences.</title>
        <authorList>
            <person name="Leushkin E.V."/>
            <person name="Sutormin R.A."/>
            <person name="Nabieva E.R."/>
            <person name="Penin A.A."/>
            <person name="Kondrashov A.S."/>
            <person name="Logacheva M.D."/>
        </authorList>
    </citation>
    <scope>NUCLEOTIDE SEQUENCE [LARGE SCALE GENOMIC DNA]</scope>
</reference>
<feature type="non-terminal residue" evidence="3">
    <location>
        <position position="116"/>
    </location>
</feature>
<dbReference type="EMBL" id="AUSU01001133">
    <property type="protein sequence ID" value="EPS71719.1"/>
    <property type="molecule type" value="Genomic_DNA"/>
</dbReference>
<accession>S8CWC6</accession>
<comment type="caution">
    <text evidence="3">The sequence shown here is derived from an EMBL/GenBank/DDBJ whole genome shotgun (WGS) entry which is preliminary data.</text>
</comment>
<name>S8CWC6_9LAMI</name>
<evidence type="ECO:0000313" key="3">
    <source>
        <dbReference type="EMBL" id="EPS71719.1"/>
    </source>
</evidence>
<feature type="domain" description="MRN complex-interacting protein N-terminal" evidence="2">
    <location>
        <begin position="9"/>
        <end position="101"/>
    </location>
</feature>
<dbReference type="PANTHER" id="PTHR15863:SF2">
    <property type="entry name" value="MRN COMPLEX-INTERACTING PROTEIN"/>
    <property type="match status" value="1"/>
</dbReference>
<dbReference type="GO" id="GO:0005634">
    <property type="term" value="C:nucleus"/>
    <property type="evidence" value="ECO:0007669"/>
    <property type="project" value="TreeGrafter"/>
</dbReference>
<feature type="region of interest" description="Disordered" evidence="1">
    <location>
        <begin position="78"/>
        <end position="99"/>
    </location>
</feature>
<proteinExistence type="predicted"/>
<keyword evidence="4" id="KW-1185">Reference proteome</keyword>
<dbReference type="InterPro" id="IPR049472">
    <property type="entry name" value="MRNIP_N"/>
</dbReference>
<dbReference type="GO" id="GO:0003682">
    <property type="term" value="F:chromatin binding"/>
    <property type="evidence" value="ECO:0007669"/>
    <property type="project" value="TreeGrafter"/>
</dbReference>
<evidence type="ECO:0000313" key="4">
    <source>
        <dbReference type="Proteomes" id="UP000015453"/>
    </source>
</evidence>
<dbReference type="AlphaFoldDB" id="S8CWC6"/>
<dbReference type="Proteomes" id="UP000015453">
    <property type="component" value="Unassembled WGS sequence"/>
</dbReference>
<sequence length="116" mass="13749">MATKKFIAVQCFQCSTMQAACLFHYCIVKQQKKSSNKWTCVVCNEKQSVCKVFFNALMAKEVRDFVQNFNMSRMLSDQKDLQQVGEESSYSDEIRGKRKKRTDWTEYIDDEERMDR</sequence>
<evidence type="ECO:0000259" key="2">
    <source>
        <dbReference type="Pfam" id="PF15749"/>
    </source>
</evidence>
<protein>
    <recommendedName>
        <fullName evidence="2">MRN complex-interacting protein N-terminal domain-containing protein</fullName>
    </recommendedName>
</protein>